<evidence type="ECO:0008006" key="4">
    <source>
        <dbReference type="Google" id="ProtNLM"/>
    </source>
</evidence>
<keyword evidence="1" id="KW-0472">Membrane</keyword>
<sequence length="307" mass="35632">MQVLCHYSLPQFYITTNIISLVYISMKIKSLSTDWLALVLKIMQFLLSLTLIVMIFNRHRFQIKKSHSIGLAISFCALSIILTIQNFDYYYLMLILFQILSLCLLMSLLLLNKHQIGFLVVFQIYMIGLIIDFLSFHIWIFQDQFSLNRSIAVLGSGAFGLITLFLCLLCHFKPQGTLRNELHIIVGFYIFCELFICCNIITEIVNNVSNIYLIDLILLKISNLFLDILIYPFSKFHAPKIQFSKNKISNEITQNNTRHLECNGITTKESECELESALKVKSEQHIAVFNQEQNTSNKWIQSLLEIY</sequence>
<dbReference type="OrthoDB" id="306939at2759"/>
<feature type="transmembrane region" description="Helical" evidence="1">
    <location>
        <begin position="151"/>
        <end position="172"/>
    </location>
</feature>
<comment type="caution">
    <text evidence="2">The sequence shown here is derived from an EMBL/GenBank/DDBJ whole genome shotgun (WGS) entry which is preliminary data.</text>
</comment>
<feature type="transmembrane region" description="Helical" evidence="1">
    <location>
        <begin position="68"/>
        <end position="84"/>
    </location>
</feature>
<evidence type="ECO:0000313" key="3">
    <source>
        <dbReference type="Proteomes" id="UP000692954"/>
    </source>
</evidence>
<evidence type="ECO:0000256" key="1">
    <source>
        <dbReference type="SAM" id="Phobius"/>
    </source>
</evidence>
<organism evidence="2 3">
    <name type="scientific">Paramecium sonneborni</name>
    <dbReference type="NCBI Taxonomy" id="65129"/>
    <lineage>
        <taxon>Eukaryota</taxon>
        <taxon>Sar</taxon>
        <taxon>Alveolata</taxon>
        <taxon>Ciliophora</taxon>
        <taxon>Intramacronucleata</taxon>
        <taxon>Oligohymenophorea</taxon>
        <taxon>Peniculida</taxon>
        <taxon>Parameciidae</taxon>
        <taxon>Paramecium</taxon>
    </lineage>
</organism>
<accession>A0A8S1QXH3</accession>
<dbReference type="Proteomes" id="UP000692954">
    <property type="component" value="Unassembled WGS sequence"/>
</dbReference>
<keyword evidence="3" id="KW-1185">Reference proteome</keyword>
<proteinExistence type="predicted"/>
<protein>
    <recommendedName>
        <fullName evidence="4">Transmembrane protein</fullName>
    </recommendedName>
</protein>
<keyword evidence="1" id="KW-0812">Transmembrane</keyword>
<gene>
    <name evidence="2" type="ORF">PSON_ATCC_30995.1.T1220156</name>
</gene>
<feature type="transmembrane region" description="Helical" evidence="1">
    <location>
        <begin position="90"/>
        <end position="111"/>
    </location>
</feature>
<keyword evidence="1" id="KW-1133">Transmembrane helix</keyword>
<reference evidence="2" key="1">
    <citation type="submission" date="2021-01" db="EMBL/GenBank/DDBJ databases">
        <authorList>
            <consortium name="Genoscope - CEA"/>
            <person name="William W."/>
        </authorList>
    </citation>
    <scope>NUCLEOTIDE SEQUENCE</scope>
</reference>
<feature type="transmembrane region" description="Helical" evidence="1">
    <location>
        <begin position="35"/>
        <end position="56"/>
    </location>
</feature>
<name>A0A8S1QXH3_9CILI</name>
<evidence type="ECO:0000313" key="2">
    <source>
        <dbReference type="EMBL" id="CAD8119745.1"/>
    </source>
</evidence>
<dbReference type="EMBL" id="CAJJDN010000122">
    <property type="protein sequence ID" value="CAD8119745.1"/>
    <property type="molecule type" value="Genomic_DNA"/>
</dbReference>
<dbReference type="AlphaFoldDB" id="A0A8S1QXH3"/>
<feature type="transmembrane region" description="Helical" evidence="1">
    <location>
        <begin position="211"/>
        <end position="233"/>
    </location>
</feature>
<feature type="transmembrane region" description="Helical" evidence="1">
    <location>
        <begin position="184"/>
        <end position="205"/>
    </location>
</feature>
<feature type="transmembrane region" description="Helical" evidence="1">
    <location>
        <begin position="118"/>
        <end position="139"/>
    </location>
</feature>